<dbReference type="STRING" id="363331.RM51_01160"/>
<comment type="caution">
    <text evidence="2">The sequence shown here is derived from an EMBL/GenBank/DDBJ whole genome shotgun (WGS) entry which is preliminary data.</text>
</comment>
<evidence type="ECO:0000313" key="3">
    <source>
        <dbReference type="Proteomes" id="UP000031167"/>
    </source>
</evidence>
<sequence>MKTIIILVLLFPIFAFAQIPSDSLVKNYKLNFALPDNPAFKALGTEPSNILRPSVAQDFSFVSSEFFNGKNLVIPDSFGVEVSPILLMNTEKMTLSDFRKHNVFKTSRFSLGTFKDSLKTRNISLGYRITVINKGDLRTDTKVLNEFLVNAEERAKKRAELMKRFMFENKLVSSNLTKDDIQRMEDYVNLNIDETEEEFENRLEEFKKQYKNNNWNAQKLDFAAAIVGQSPDSLLSNVSFRNLSVWGTYAIPIKKFAQILLGMNYQLNSIQDKDYHSISLSNRNYFGSNRIKFFFEEQLKYDKFLGEKTNLLLNVGAEANLNKGFWIDLNAGLTKNYNNNTSDFVSQLRFRYTLPE</sequence>
<feature type="coiled-coil region" evidence="1">
    <location>
        <begin position="189"/>
        <end position="216"/>
    </location>
</feature>
<proteinExistence type="predicted"/>
<evidence type="ECO:0000256" key="1">
    <source>
        <dbReference type="SAM" id="Coils"/>
    </source>
</evidence>
<gene>
    <name evidence="2" type="ORF">RM51_01160</name>
</gene>
<organism evidence="2 3">
    <name type="scientific">Chryseobacterium taiwanense</name>
    <dbReference type="NCBI Taxonomy" id="363331"/>
    <lineage>
        <taxon>Bacteria</taxon>
        <taxon>Pseudomonadati</taxon>
        <taxon>Bacteroidota</taxon>
        <taxon>Flavobacteriia</taxon>
        <taxon>Flavobacteriales</taxon>
        <taxon>Weeksellaceae</taxon>
        <taxon>Chryseobacterium group</taxon>
        <taxon>Chryseobacterium</taxon>
    </lineage>
</organism>
<name>A0A0B4CV43_9FLAO</name>
<evidence type="ECO:0000313" key="2">
    <source>
        <dbReference type="EMBL" id="KIC65089.1"/>
    </source>
</evidence>
<reference evidence="2 3" key="1">
    <citation type="submission" date="2014-12" db="EMBL/GenBank/DDBJ databases">
        <title>Genome sequencing of Chryseobacterium taiwanense TPW19.</title>
        <authorList>
            <person name="Tan P.W."/>
            <person name="Chan K.-G."/>
        </authorList>
    </citation>
    <scope>NUCLEOTIDE SEQUENCE [LARGE SCALE GENOMIC DNA]</scope>
    <source>
        <strain evidence="2 3">TPW19</strain>
    </source>
</reference>
<accession>A0A0B4CV43</accession>
<dbReference type="Proteomes" id="UP000031167">
    <property type="component" value="Unassembled WGS sequence"/>
</dbReference>
<protein>
    <submittedName>
        <fullName evidence="2">Uncharacterized protein</fullName>
    </submittedName>
</protein>
<keyword evidence="1" id="KW-0175">Coiled coil</keyword>
<dbReference type="EMBL" id="JWTA01000001">
    <property type="protein sequence ID" value="KIC65089.1"/>
    <property type="molecule type" value="Genomic_DNA"/>
</dbReference>
<dbReference type="RefSeq" id="WP_039364136.1">
    <property type="nucleotide sequence ID" value="NZ_JWTA01000001.1"/>
</dbReference>
<dbReference type="AlphaFoldDB" id="A0A0B4CV43"/>
<keyword evidence="3" id="KW-1185">Reference proteome</keyword>
<dbReference type="OrthoDB" id="918082at2"/>